<dbReference type="InterPro" id="IPR036678">
    <property type="entry name" value="MutS_con_dom_sf"/>
</dbReference>
<dbReference type="InterPro" id="IPR036187">
    <property type="entry name" value="DNA_mismatch_repair_MutS_sf"/>
</dbReference>
<dbReference type="Gene3D" id="3.30.420.110">
    <property type="entry name" value="MutS, connector domain"/>
    <property type="match status" value="1"/>
</dbReference>
<comment type="caution">
    <text evidence="12">The sequence shown here is derived from an EMBL/GenBank/DDBJ whole genome shotgun (WGS) entry which is preliminary data.</text>
</comment>
<dbReference type="FunFam" id="3.40.50.300:FF:000896">
    <property type="entry name" value="DNA mismatch repair protein MutS"/>
    <property type="match status" value="1"/>
</dbReference>
<keyword evidence="3 8" id="KW-0547">Nucleotide-binding</keyword>
<dbReference type="InterPro" id="IPR000432">
    <property type="entry name" value="DNA_mismatch_repair_MutS_C"/>
</dbReference>
<dbReference type="EMBL" id="AZES01000026">
    <property type="protein sequence ID" value="KRL31878.1"/>
    <property type="molecule type" value="Genomic_DNA"/>
</dbReference>
<evidence type="ECO:0000256" key="4">
    <source>
        <dbReference type="ARBA" id="ARBA00022763"/>
    </source>
</evidence>
<dbReference type="Gene3D" id="3.40.50.300">
    <property type="entry name" value="P-loop containing nucleotide triphosphate hydrolases"/>
    <property type="match status" value="1"/>
</dbReference>
<dbReference type="SUPFAM" id="SSF55271">
    <property type="entry name" value="DNA repair protein MutS, domain I"/>
    <property type="match status" value="1"/>
</dbReference>
<evidence type="ECO:0000256" key="3">
    <source>
        <dbReference type="ARBA" id="ARBA00022741"/>
    </source>
</evidence>
<dbReference type="Pfam" id="PF05192">
    <property type="entry name" value="MutS_III"/>
    <property type="match status" value="1"/>
</dbReference>
<dbReference type="SUPFAM" id="SSF52540">
    <property type="entry name" value="P-loop containing nucleoside triphosphate hydrolases"/>
    <property type="match status" value="1"/>
</dbReference>
<evidence type="ECO:0000256" key="9">
    <source>
        <dbReference type="RuleBase" id="RU003756"/>
    </source>
</evidence>
<dbReference type="SUPFAM" id="SSF48334">
    <property type="entry name" value="DNA repair protein MutS, domain III"/>
    <property type="match status" value="1"/>
</dbReference>
<dbReference type="InterPro" id="IPR007696">
    <property type="entry name" value="DNA_mismatch_repair_MutS_core"/>
</dbReference>
<dbReference type="NCBIfam" id="NF003810">
    <property type="entry name" value="PRK05399.1"/>
    <property type="match status" value="1"/>
</dbReference>
<evidence type="ECO:0000313" key="13">
    <source>
        <dbReference type="Proteomes" id="UP000051908"/>
    </source>
</evidence>
<dbReference type="PROSITE" id="PS00486">
    <property type="entry name" value="DNA_MISMATCH_REPAIR_2"/>
    <property type="match status" value="1"/>
</dbReference>
<dbReference type="InterPro" id="IPR027417">
    <property type="entry name" value="P-loop_NTPase"/>
</dbReference>
<dbReference type="InterPro" id="IPR007860">
    <property type="entry name" value="DNA_mmatch_repair_MutS_con_dom"/>
</dbReference>
<dbReference type="GO" id="GO:0003684">
    <property type="term" value="F:damaged DNA binding"/>
    <property type="evidence" value="ECO:0007669"/>
    <property type="project" value="UniProtKB-UniRule"/>
</dbReference>
<dbReference type="InterPro" id="IPR016151">
    <property type="entry name" value="DNA_mismatch_repair_MutS_N"/>
</dbReference>
<dbReference type="PANTHER" id="PTHR11361:SF34">
    <property type="entry name" value="DNA MISMATCH REPAIR PROTEIN MSH1, MITOCHONDRIAL"/>
    <property type="match status" value="1"/>
</dbReference>
<dbReference type="GeneID" id="96667318"/>
<dbReference type="SMART" id="SM00533">
    <property type="entry name" value="MUTSd"/>
    <property type="match status" value="1"/>
</dbReference>
<reference evidence="12 13" key="1">
    <citation type="journal article" date="2015" name="Genome Announc.">
        <title>Expanding the biotechnology potential of lactobacilli through comparative genomics of 213 strains and associated genera.</title>
        <authorList>
            <person name="Sun Z."/>
            <person name="Harris H.M."/>
            <person name="McCann A."/>
            <person name="Guo C."/>
            <person name="Argimon S."/>
            <person name="Zhang W."/>
            <person name="Yang X."/>
            <person name="Jeffery I.B."/>
            <person name="Cooney J.C."/>
            <person name="Kagawa T.F."/>
            <person name="Liu W."/>
            <person name="Song Y."/>
            <person name="Salvetti E."/>
            <person name="Wrobel A."/>
            <person name="Rasinkangas P."/>
            <person name="Parkhill J."/>
            <person name="Rea M.C."/>
            <person name="O'Sullivan O."/>
            <person name="Ritari J."/>
            <person name="Douillard F.P."/>
            <person name="Paul Ross R."/>
            <person name="Yang R."/>
            <person name="Briner A.E."/>
            <person name="Felis G.E."/>
            <person name="de Vos W.M."/>
            <person name="Barrangou R."/>
            <person name="Klaenhammer T.R."/>
            <person name="Caufield P.W."/>
            <person name="Cui Y."/>
            <person name="Zhang H."/>
            <person name="O'Toole P.W."/>
        </authorList>
    </citation>
    <scope>NUCLEOTIDE SEQUENCE [LARGE SCALE GENOMIC DNA]</scope>
    <source>
        <strain evidence="12 13">DSM 13238</strain>
    </source>
</reference>
<dbReference type="GO" id="GO:0006298">
    <property type="term" value="P:mismatch repair"/>
    <property type="evidence" value="ECO:0007669"/>
    <property type="project" value="UniProtKB-UniRule"/>
</dbReference>
<dbReference type="GO" id="GO:0005829">
    <property type="term" value="C:cytosol"/>
    <property type="evidence" value="ECO:0007669"/>
    <property type="project" value="TreeGrafter"/>
</dbReference>
<dbReference type="Gene3D" id="1.10.1420.10">
    <property type="match status" value="2"/>
</dbReference>
<dbReference type="NCBIfam" id="TIGR01070">
    <property type="entry name" value="mutS1"/>
    <property type="match status" value="1"/>
</dbReference>
<dbReference type="GO" id="GO:0030983">
    <property type="term" value="F:mismatched DNA binding"/>
    <property type="evidence" value="ECO:0007669"/>
    <property type="project" value="InterPro"/>
</dbReference>
<evidence type="ECO:0000256" key="2">
    <source>
        <dbReference type="ARBA" id="ARBA00021982"/>
    </source>
</evidence>
<feature type="compositionally biased region" description="Basic and acidic residues" evidence="10">
    <location>
        <begin position="818"/>
        <end position="828"/>
    </location>
</feature>
<evidence type="ECO:0000313" key="12">
    <source>
        <dbReference type="EMBL" id="KRL31878.1"/>
    </source>
</evidence>
<dbReference type="GO" id="GO:0140664">
    <property type="term" value="F:ATP-dependent DNA damage sensor activity"/>
    <property type="evidence" value="ECO:0007669"/>
    <property type="project" value="InterPro"/>
</dbReference>
<dbReference type="OrthoDB" id="9802448at2"/>
<dbReference type="HAMAP" id="MF_00096">
    <property type="entry name" value="MutS"/>
    <property type="match status" value="1"/>
</dbReference>
<comment type="similarity">
    <text evidence="1 8 9">Belongs to the DNA mismatch repair MutS family.</text>
</comment>
<dbReference type="CDD" id="cd03284">
    <property type="entry name" value="ABC_MutS1"/>
    <property type="match status" value="1"/>
</dbReference>
<gene>
    <name evidence="8" type="primary">mutS</name>
    <name evidence="12" type="ORF">FD33_GL001436</name>
</gene>
<dbReference type="PATRIC" id="fig|1122151.5.peg.1488"/>
<dbReference type="Pfam" id="PF05190">
    <property type="entry name" value="MutS_IV"/>
    <property type="match status" value="1"/>
</dbReference>
<sequence>MPQKTKETPMMEQYLEYKKQYPDAFLLYRVGDFYEMFYDDAVKGSQILELTLTSRNKKADEGIPMCGVPHHAIEGYIDTLVDKGYKVAVCDQLENPADAEGKMVKRGVTRVVTPGTIMDKSDQAKENNYITAITANKDVFGLAYADLSTGEVKVTSVTSQLDLTNELQNLDTKETVVSGSFPQKYLDQLRKYGILISKLDELDDNYSFDFSQISSNLEVSTVKLLISYLIKTQMRSLDHLKAAQSYETSSYLLMDHSAQSNLELFKNIRTNKKSGTLLWLLDETKTAMGSRLLKQWLARPLISVEKLKERQHFVQVFMDNYFQRSSFQDYLTKVYDLERLAGRVAYGTVNGRDLIQLKTSLEQVPEIKSILLDIGDDELTAYVEKIDEVADIRELIDKAIVEEAPISITGGGLIKEGYNDQLDKYLDASKNGKQWLATLKAKEQELTGINNLKIGYNKVFGYYIEVSRANIDKIPEDRYQRKQTLVNAERYITPELKDKENLILEAEEKSKSLEYHLFDQIRKKIKDQIRRIQSLANILSRLDVLQSFAVVSEEYHYVAPEFIEKHELNITNGRHPVVEKVLSNNSYIPNNVDFDDQTDILLITGPNMSGKSTYMRQMALTVIMAQIGCFVPADSAQMPIFDHIFTRIGAADDLISGDSTFMVEMREANDALKNATPNSLIIFDEIGRGTATYDGMALAQAIIEYIDKHVKAMTLFSTHYHELTELESQLPGLKNVHVDASEENGDLVFLHKVLPGPADKSYGIHVAKLAGLPDDVLVRAGKILSSLEETSVHTTTSDSIHEDVQPVVKAQPEPEVVPETKSEPKSEPEVEEDTQMSLFPEVSKPTKKLSSKENQVLKELNNQDLMSVTPIDAINLLYKWQKKLK</sequence>
<organism evidence="12 13">
    <name type="scientific">Companilactobacillus paralimentarius DSM 13238 = JCM 10415</name>
    <dbReference type="NCBI Taxonomy" id="1122151"/>
    <lineage>
        <taxon>Bacteria</taxon>
        <taxon>Bacillati</taxon>
        <taxon>Bacillota</taxon>
        <taxon>Bacilli</taxon>
        <taxon>Lactobacillales</taxon>
        <taxon>Lactobacillaceae</taxon>
        <taxon>Companilactobacillus</taxon>
    </lineage>
</organism>
<dbReference type="AlphaFoldDB" id="A0A0R1PHN9"/>
<dbReference type="Proteomes" id="UP000051908">
    <property type="component" value="Unassembled WGS sequence"/>
</dbReference>
<dbReference type="FunFam" id="1.10.1420.10:FF:000007">
    <property type="entry name" value="DNA mismatch repair protein MutS"/>
    <property type="match status" value="1"/>
</dbReference>
<dbReference type="Pfam" id="PF05188">
    <property type="entry name" value="MutS_II"/>
    <property type="match status" value="1"/>
</dbReference>
<dbReference type="InterPro" id="IPR017261">
    <property type="entry name" value="DNA_mismatch_repair_MutS/MSH"/>
</dbReference>
<evidence type="ECO:0000256" key="10">
    <source>
        <dbReference type="SAM" id="MobiDB-lite"/>
    </source>
</evidence>
<dbReference type="InterPro" id="IPR045076">
    <property type="entry name" value="MutS"/>
</dbReference>
<dbReference type="GO" id="GO:0005524">
    <property type="term" value="F:ATP binding"/>
    <property type="evidence" value="ECO:0007669"/>
    <property type="project" value="UniProtKB-UniRule"/>
</dbReference>
<dbReference type="PIRSF" id="PIRSF037677">
    <property type="entry name" value="DNA_mis_repair_Msh6"/>
    <property type="match status" value="1"/>
</dbReference>
<keyword evidence="7 8" id="KW-0234">DNA repair</keyword>
<dbReference type="PANTHER" id="PTHR11361">
    <property type="entry name" value="DNA MISMATCH REPAIR PROTEIN MUTS FAMILY MEMBER"/>
    <property type="match status" value="1"/>
</dbReference>
<proteinExistence type="inferred from homology"/>
<dbReference type="Pfam" id="PF00488">
    <property type="entry name" value="MutS_V"/>
    <property type="match status" value="1"/>
</dbReference>
<evidence type="ECO:0000256" key="8">
    <source>
        <dbReference type="HAMAP-Rule" id="MF_00096"/>
    </source>
</evidence>
<feature type="binding site" evidence="8">
    <location>
        <begin position="605"/>
        <end position="612"/>
    </location>
    <ligand>
        <name>ATP</name>
        <dbReference type="ChEBI" id="CHEBI:30616"/>
    </ligand>
</feature>
<dbReference type="InterPro" id="IPR007861">
    <property type="entry name" value="DNA_mismatch_repair_MutS_clamp"/>
</dbReference>
<dbReference type="Gene3D" id="3.40.1170.10">
    <property type="entry name" value="DNA repair protein MutS, domain I"/>
    <property type="match status" value="1"/>
</dbReference>
<name>A0A0R1PHN9_9LACO</name>
<comment type="function">
    <text evidence="8">This protein is involved in the repair of mismatches in DNA. It is possible that it carries out the mismatch recognition step. This protein has a weak ATPase activity.</text>
</comment>
<keyword evidence="6 8" id="KW-0238">DNA-binding</keyword>
<dbReference type="InterPro" id="IPR005748">
    <property type="entry name" value="DNA_mismatch_repair_MutS"/>
</dbReference>
<dbReference type="InterPro" id="IPR007695">
    <property type="entry name" value="DNA_mismatch_repair_MutS-lik_N"/>
</dbReference>
<accession>A0A0R1PHN9</accession>
<keyword evidence="4 8" id="KW-0227">DNA damage</keyword>
<feature type="domain" description="DNA mismatch repair proteins mutS family" evidence="11">
    <location>
        <begin position="679"/>
        <end position="695"/>
    </location>
</feature>
<evidence type="ECO:0000259" key="11">
    <source>
        <dbReference type="PROSITE" id="PS00486"/>
    </source>
</evidence>
<dbReference type="FunFam" id="3.40.1170.10:FF:000001">
    <property type="entry name" value="DNA mismatch repair protein MutS"/>
    <property type="match status" value="1"/>
</dbReference>
<keyword evidence="13" id="KW-1185">Reference proteome</keyword>
<dbReference type="SUPFAM" id="SSF53150">
    <property type="entry name" value="DNA repair protein MutS, domain II"/>
    <property type="match status" value="1"/>
</dbReference>
<feature type="region of interest" description="Disordered" evidence="10">
    <location>
        <begin position="809"/>
        <end position="851"/>
    </location>
</feature>
<dbReference type="RefSeq" id="WP_056955749.1">
    <property type="nucleotide sequence ID" value="NZ_AZES01000026.1"/>
</dbReference>
<evidence type="ECO:0000256" key="6">
    <source>
        <dbReference type="ARBA" id="ARBA00023125"/>
    </source>
</evidence>
<protein>
    <recommendedName>
        <fullName evidence="2 8">DNA mismatch repair protein MutS</fullName>
    </recommendedName>
</protein>
<evidence type="ECO:0000256" key="7">
    <source>
        <dbReference type="ARBA" id="ARBA00023204"/>
    </source>
</evidence>
<keyword evidence="5 8" id="KW-0067">ATP-binding</keyword>
<evidence type="ECO:0000256" key="5">
    <source>
        <dbReference type="ARBA" id="ARBA00022840"/>
    </source>
</evidence>
<dbReference type="Pfam" id="PF01624">
    <property type="entry name" value="MutS_I"/>
    <property type="match status" value="1"/>
</dbReference>
<evidence type="ECO:0000256" key="1">
    <source>
        <dbReference type="ARBA" id="ARBA00006271"/>
    </source>
</evidence>
<dbReference type="SMART" id="SM00534">
    <property type="entry name" value="MUTSac"/>
    <property type="match status" value="1"/>
</dbReference>